<dbReference type="EMBL" id="JBHTAJ010000007">
    <property type="protein sequence ID" value="MFC7179002.1"/>
    <property type="molecule type" value="Genomic_DNA"/>
</dbReference>
<accession>A0ABW2FRF6</accession>
<dbReference type="InterPro" id="IPR012349">
    <property type="entry name" value="Split_barrel_FMN-bd"/>
</dbReference>
<dbReference type="InterPro" id="IPR024747">
    <property type="entry name" value="Pyridox_Oxase-rel"/>
</dbReference>
<dbReference type="SUPFAM" id="SSF47413">
    <property type="entry name" value="lambda repressor-like DNA-binding domains"/>
    <property type="match status" value="1"/>
</dbReference>
<dbReference type="Gene3D" id="2.30.110.10">
    <property type="entry name" value="Electron Transport, Fmn-binding Protein, Chain A"/>
    <property type="match status" value="1"/>
</dbReference>
<proteinExistence type="predicted"/>
<dbReference type="InterPro" id="IPR010982">
    <property type="entry name" value="Lambda_DNA-bd_dom_sf"/>
</dbReference>
<keyword evidence="2" id="KW-1185">Reference proteome</keyword>
<dbReference type="RefSeq" id="WP_345704854.1">
    <property type="nucleotide sequence ID" value="NZ_BAABKV010000001.1"/>
</dbReference>
<dbReference type="SUPFAM" id="SSF50475">
    <property type="entry name" value="FMN-binding split barrel"/>
    <property type="match status" value="1"/>
</dbReference>
<gene>
    <name evidence="1" type="ORF">ACFQMG_05415</name>
</gene>
<dbReference type="Proteomes" id="UP001596435">
    <property type="component" value="Unassembled WGS sequence"/>
</dbReference>
<name>A0ABW2FRF6_9ACTN</name>
<organism evidence="1 2">
    <name type="scientific">Kitasatospora paranensis</name>
    <dbReference type="NCBI Taxonomy" id="258053"/>
    <lineage>
        <taxon>Bacteria</taxon>
        <taxon>Bacillati</taxon>
        <taxon>Actinomycetota</taxon>
        <taxon>Actinomycetes</taxon>
        <taxon>Kitasatosporales</taxon>
        <taxon>Streptomycetaceae</taxon>
        <taxon>Kitasatospora</taxon>
    </lineage>
</organism>
<dbReference type="InterPro" id="IPR001387">
    <property type="entry name" value="Cro/C1-type_HTH"/>
</dbReference>
<comment type="caution">
    <text evidence="1">The sequence shown here is derived from an EMBL/GenBank/DDBJ whole genome shotgun (WGS) entry which is preliminary data.</text>
</comment>
<evidence type="ECO:0000313" key="1">
    <source>
        <dbReference type="EMBL" id="MFC7179002.1"/>
    </source>
</evidence>
<dbReference type="CDD" id="cd00093">
    <property type="entry name" value="HTH_XRE"/>
    <property type="match status" value="1"/>
</dbReference>
<evidence type="ECO:0000313" key="2">
    <source>
        <dbReference type="Proteomes" id="UP001596435"/>
    </source>
</evidence>
<dbReference type="Pfam" id="PF12900">
    <property type="entry name" value="Pyridox_ox_2"/>
    <property type="match status" value="1"/>
</dbReference>
<protein>
    <submittedName>
        <fullName evidence="1">Helix-turn-helix domain-containing protein</fullName>
    </submittedName>
</protein>
<dbReference type="Gene3D" id="1.10.260.40">
    <property type="entry name" value="lambda repressor-like DNA-binding domains"/>
    <property type="match status" value="1"/>
</dbReference>
<reference evidence="2" key="1">
    <citation type="journal article" date="2019" name="Int. J. Syst. Evol. Microbiol.">
        <title>The Global Catalogue of Microorganisms (GCM) 10K type strain sequencing project: providing services to taxonomists for standard genome sequencing and annotation.</title>
        <authorList>
            <consortium name="The Broad Institute Genomics Platform"/>
            <consortium name="The Broad Institute Genome Sequencing Center for Infectious Disease"/>
            <person name="Wu L."/>
            <person name="Ma J."/>
        </authorList>
    </citation>
    <scope>NUCLEOTIDE SEQUENCE [LARGE SCALE GENOMIC DNA]</scope>
    <source>
        <strain evidence="2">CGMCC 1.12859</strain>
    </source>
</reference>
<sequence>MRPTESGPDTTTGPTIDMDAVRQRIADRRSRFGLAEETLADRAGMAPAYFQHVIEAGPLFDPGGLQRIAAALGMTYEDLLDGPIDPPPGRSAPSGHPALIRLTEAECRDRIGDRGVGRIALPADAGPVVLPVNYTVDGGTVVYRTAPHTVAAVLPGSPVSFQVDRIDERTRRGWSVLITGAAEHVTDPAAVAQLERRPGAEPWAGGDRPVWIRIRPDHITGRRIGAVSAEGRLE</sequence>